<name>A0A328F8C9_9BACT</name>
<feature type="transmembrane region" description="Helical" evidence="1">
    <location>
        <begin position="111"/>
        <end position="129"/>
    </location>
</feature>
<keyword evidence="1" id="KW-0472">Membrane</keyword>
<evidence type="ECO:0000313" key="4">
    <source>
        <dbReference type="Proteomes" id="UP000248798"/>
    </source>
</evidence>
<keyword evidence="5" id="KW-1185">Reference proteome</keyword>
<dbReference type="OrthoDB" id="5514770at2"/>
<reference evidence="3 4" key="1">
    <citation type="submission" date="2018-06" db="EMBL/GenBank/DDBJ databases">
        <title>Complete Genome Sequence of Desulfobacter hydrogenophilus (DSM3380).</title>
        <authorList>
            <person name="Marietou A."/>
            <person name="Schreiber L."/>
            <person name="Marshall I."/>
            <person name="Jorgensen B."/>
        </authorList>
    </citation>
    <scope>NUCLEOTIDE SEQUENCE [LARGE SCALE GENOMIC DNA]</scope>
    <source>
        <strain evidence="3 4">DSM 3380</strain>
    </source>
</reference>
<feature type="transmembrane region" description="Helical" evidence="1">
    <location>
        <begin position="82"/>
        <end position="99"/>
    </location>
</feature>
<evidence type="ECO:0000313" key="3">
    <source>
        <dbReference type="EMBL" id="RAM00891.1"/>
    </source>
</evidence>
<evidence type="ECO:0000313" key="5">
    <source>
        <dbReference type="Proteomes" id="UP000293902"/>
    </source>
</evidence>
<dbReference type="PIRSF" id="PIRSF004923">
    <property type="entry name" value="RseC"/>
    <property type="match status" value="1"/>
</dbReference>
<evidence type="ECO:0000313" key="2">
    <source>
        <dbReference type="EMBL" id="QBH14705.1"/>
    </source>
</evidence>
<dbReference type="InterPro" id="IPR007359">
    <property type="entry name" value="SigmaE_reg_RseC_MucC"/>
</dbReference>
<dbReference type="EMBL" id="CP036313">
    <property type="protein sequence ID" value="QBH14705.1"/>
    <property type="molecule type" value="Genomic_DNA"/>
</dbReference>
<evidence type="ECO:0000256" key="1">
    <source>
        <dbReference type="SAM" id="Phobius"/>
    </source>
</evidence>
<dbReference type="AlphaFoldDB" id="A0A328F8C9"/>
<sequence length="160" mass="17229">MKKEDMMHTRGLVIKKEKNGFAQVVMDRKSACSGCDTGKVDKCRSCLTGTKIKARVHNSKGAEEGDIVTVSMSRAKIMKGDAAFYLIPVIFLIAGAFIGSSLGDFLTIDNSISAIIGGFVSLVFGFYIVRKISERMNSDQGLVPEITEIVSSGSSNIPVK</sequence>
<dbReference type="RefSeq" id="WP_111958722.1">
    <property type="nucleotide sequence ID" value="NZ_CP036313.1"/>
</dbReference>
<gene>
    <name evidence="3" type="ORF">DO021_16650</name>
    <name evidence="2" type="ORF">EYB58_18335</name>
</gene>
<evidence type="ECO:0008006" key="6">
    <source>
        <dbReference type="Google" id="ProtNLM"/>
    </source>
</evidence>
<dbReference type="EMBL" id="QLNI01000036">
    <property type="protein sequence ID" value="RAM00891.1"/>
    <property type="molecule type" value="Genomic_DNA"/>
</dbReference>
<dbReference type="Proteomes" id="UP000293902">
    <property type="component" value="Chromosome"/>
</dbReference>
<dbReference type="PANTHER" id="PTHR35867">
    <property type="entry name" value="PROTEIN RSEC"/>
    <property type="match status" value="1"/>
</dbReference>
<keyword evidence="1" id="KW-1133">Transmembrane helix</keyword>
<dbReference type="PANTHER" id="PTHR35867:SF1">
    <property type="entry name" value="PROTEIN RSEC"/>
    <property type="match status" value="1"/>
</dbReference>
<reference evidence="2 5" key="2">
    <citation type="submission" date="2019-02" db="EMBL/GenBank/DDBJ databases">
        <title>Complete genome sequence of Desulfobacter hydrogenophilus AcRS1.</title>
        <authorList>
            <person name="Marietou A."/>
            <person name="Lund M.B."/>
            <person name="Marshall I.P.G."/>
            <person name="Schreiber L."/>
            <person name="Jorgensen B."/>
        </authorList>
    </citation>
    <scope>NUCLEOTIDE SEQUENCE [LARGE SCALE GENOMIC DNA]</scope>
    <source>
        <strain evidence="2 5">AcRS1</strain>
    </source>
</reference>
<keyword evidence="1" id="KW-0812">Transmembrane</keyword>
<dbReference type="InterPro" id="IPR026268">
    <property type="entry name" value="RseC"/>
</dbReference>
<accession>A0A328F8C9</accession>
<dbReference type="Proteomes" id="UP000248798">
    <property type="component" value="Unassembled WGS sequence"/>
</dbReference>
<protein>
    <recommendedName>
        <fullName evidence="6">Fis family transcriptional regulator</fullName>
    </recommendedName>
</protein>
<dbReference type="Pfam" id="PF04246">
    <property type="entry name" value="RseC_MucC"/>
    <property type="match status" value="1"/>
</dbReference>
<proteinExistence type="predicted"/>
<organism evidence="3 4">
    <name type="scientific">Desulfobacter hydrogenophilus</name>
    <dbReference type="NCBI Taxonomy" id="2291"/>
    <lineage>
        <taxon>Bacteria</taxon>
        <taxon>Pseudomonadati</taxon>
        <taxon>Thermodesulfobacteriota</taxon>
        <taxon>Desulfobacteria</taxon>
        <taxon>Desulfobacterales</taxon>
        <taxon>Desulfobacteraceae</taxon>
        <taxon>Desulfobacter</taxon>
    </lineage>
</organism>